<feature type="non-terminal residue" evidence="1">
    <location>
        <position position="97"/>
    </location>
</feature>
<name>A0A382A339_9ZZZZ</name>
<accession>A0A382A339</accession>
<gene>
    <name evidence="1" type="ORF">METZ01_LOCUS148812</name>
</gene>
<protein>
    <submittedName>
        <fullName evidence="1">Uncharacterized protein</fullName>
    </submittedName>
</protein>
<reference evidence="1" key="1">
    <citation type="submission" date="2018-05" db="EMBL/GenBank/DDBJ databases">
        <authorList>
            <person name="Lanie J.A."/>
            <person name="Ng W.-L."/>
            <person name="Kazmierczak K.M."/>
            <person name="Andrzejewski T.M."/>
            <person name="Davidsen T.M."/>
            <person name="Wayne K.J."/>
            <person name="Tettelin H."/>
            <person name="Glass J.I."/>
            <person name="Rusch D."/>
            <person name="Podicherti R."/>
            <person name="Tsui H.-C.T."/>
            <person name="Winkler M.E."/>
        </authorList>
    </citation>
    <scope>NUCLEOTIDE SEQUENCE</scope>
</reference>
<proteinExistence type="predicted"/>
<sequence length="97" mass="11432">MFPDLVHQKIGSFVYNWSNDNYLDINFTRRRDMLLMTHTPDSMIEHNMGFYNAIKHIRKDAKIVTEWAQISPCVGETLLGTTTTPYFHKYSLSEQFI</sequence>
<organism evidence="1">
    <name type="scientific">marine metagenome</name>
    <dbReference type="NCBI Taxonomy" id="408172"/>
    <lineage>
        <taxon>unclassified sequences</taxon>
        <taxon>metagenomes</taxon>
        <taxon>ecological metagenomes</taxon>
    </lineage>
</organism>
<evidence type="ECO:0000313" key="1">
    <source>
        <dbReference type="EMBL" id="SVA95958.1"/>
    </source>
</evidence>
<dbReference type="AlphaFoldDB" id="A0A382A339"/>
<dbReference type="EMBL" id="UINC01023723">
    <property type="protein sequence ID" value="SVA95958.1"/>
    <property type="molecule type" value="Genomic_DNA"/>
</dbReference>